<feature type="transmembrane region" description="Helical" evidence="3">
    <location>
        <begin position="150"/>
        <end position="172"/>
    </location>
</feature>
<evidence type="ECO:0000313" key="5">
    <source>
        <dbReference type="EMBL" id="KAF0305408.1"/>
    </source>
</evidence>
<gene>
    <name evidence="5" type="primary">LECM1_1</name>
    <name evidence="5" type="ORF">FJT64_022945</name>
</gene>
<keyword evidence="1" id="KW-1015">Disulfide bond</keyword>
<dbReference type="Gene3D" id="3.10.100.10">
    <property type="entry name" value="Mannose-Binding Protein A, subunit A"/>
    <property type="match status" value="1"/>
</dbReference>
<dbReference type="InterPro" id="IPR016186">
    <property type="entry name" value="C-type_lectin-like/link_sf"/>
</dbReference>
<dbReference type="Proteomes" id="UP000440578">
    <property type="component" value="Unassembled WGS sequence"/>
</dbReference>
<keyword evidence="3" id="KW-0472">Membrane</keyword>
<evidence type="ECO:0000256" key="1">
    <source>
        <dbReference type="ARBA" id="ARBA00023157"/>
    </source>
</evidence>
<dbReference type="EMBL" id="VIIS01000753">
    <property type="protein sequence ID" value="KAF0305408.1"/>
    <property type="molecule type" value="Genomic_DNA"/>
</dbReference>
<dbReference type="InterPro" id="IPR016187">
    <property type="entry name" value="CTDL_fold"/>
</dbReference>
<dbReference type="Pfam" id="PF00059">
    <property type="entry name" value="Lectin_C"/>
    <property type="match status" value="1"/>
</dbReference>
<feature type="domain" description="C-type lectin" evidence="4">
    <location>
        <begin position="38"/>
        <end position="134"/>
    </location>
</feature>
<name>A0A6A4WT61_AMPAM</name>
<dbReference type="InterPro" id="IPR018378">
    <property type="entry name" value="C-type_lectin_CS"/>
</dbReference>
<dbReference type="SUPFAM" id="SSF56436">
    <property type="entry name" value="C-type lectin-like"/>
    <property type="match status" value="1"/>
</dbReference>
<dbReference type="CDD" id="cd00037">
    <property type="entry name" value="CLECT"/>
    <property type="match status" value="1"/>
</dbReference>
<dbReference type="PANTHER" id="PTHR22803">
    <property type="entry name" value="MANNOSE, PHOSPHOLIPASE, LECTIN RECEPTOR RELATED"/>
    <property type="match status" value="1"/>
</dbReference>
<dbReference type="InterPro" id="IPR001304">
    <property type="entry name" value="C-type_lectin-like"/>
</dbReference>
<keyword evidence="6" id="KW-1185">Reference proteome</keyword>
<evidence type="ECO:0000313" key="6">
    <source>
        <dbReference type="Proteomes" id="UP000440578"/>
    </source>
</evidence>
<proteinExistence type="predicted"/>
<comment type="caution">
    <text evidence="5">The sequence shown here is derived from an EMBL/GenBank/DDBJ whole genome shotgun (WGS) entry which is preliminary data.</text>
</comment>
<sequence>MKLRLQRQLHGSYGPCEPPRCDSYCPARSTQSTDRPRCEEQGHQLAVISSKTDFLAVLEALSGLTSTFSAWIGGRQLPGTGKYVWVDGSEVSFDGWIEGEPSQLRQETCLEASKLSSGRWNDQKCNMYRPYICMIAGGDSPGPGGGGWRVFGIVCLAAVAALAVLGAAVWGARSYLSRPRHRRMSAASDQRRYHARENPAYADTERSLNVSVSDDDVDGSGLDGGQSWPLRGGELEEHPL</sequence>
<dbReference type="InterPro" id="IPR050111">
    <property type="entry name" value="C-type_lectin/snaclec_domain"/>
</dbReference>
<organism evidence="5 6">
    <name type="scientific">Amphibalanus amphitrite</name>
    <name type="common">Striped barnacle</name>
    <name type="synonym">Balanus amphitrite</name>
    <dbReference type="NCBI Taxonomy" id="1232801"/>
    <lineage>
        <taxon>Eukaryota</taxon>
        <taxon>Metazoa</taxon>
        <taxon>Ecdysozoa</taxon>
        <taxon>Arthropoda</taxon>
        <taxon>Crustacea</taxon>
        <taxon>Multicrustacea</taxon>
        <taxon>Cirripedia</taxon>
        <taxon>Thoracica</taxon>
        <taxon>Thoracicalcarea</taxon>
        <taxon>Balanomorpha</taxon>
        <taxon>Balanoidea</taxon>
        <taxon>Balanidae</taxon>
        <taxon>Amphibalaninae</taxon>
        <taxon>Amphibalanus</taxon>
    </lineage>
</organism>
<keyword evidence="3" id="KW-1133">Transmembrane helix</keyword>
<dbReference type="PROSITE" id="PS50041">
    <property type="entry name" value="C_TYPE_LECTIN_2"/>
    <property type="match status" value="1"/>
</dbReference>
<dbReference type="PROSITE" id="PS00615">
    <property type="entry name" value="C_TYPE_LECTIN_1"/>
    <property type="match status" value="1"/>
</dbReference>
<dbReference type="OrthoDB" id="6381385at2759"/>
<keyword evidence="3" id="KW-0812">Transmembrane</keyword>
<evidence type="ECO:0000259" key="4">
    <source>
        <dbReference type="PROSITE" id="PS50041"/>
    </source>
</evidence>
<dbReference type="SMART" id="SM00034">
    <property type="entry name" value="CLECT"/>
    <property type="match status" value="1"/>
</dbReference>
<feature type="region of interest" description="Disordered" evidence="2">
    <location>
        <begin position="186"/>
        <end position="240"/>
    </location>
</feature>
<evidence type="ECO:0000256" key="3">
    <source>
        <dbReference type="SAM" id="Phobius"/>
    </source>
</evidence>
<dbReference type="AlphaFoldDB" id="A0A6A4WT61"/>
<reference evidence="5 6" key="1">
    <citation type="submission" date="2019-07" db="EMBL/GenBank/DDBJ databases">
        <title>Draft genome assembly of a fouling barnacle, Amphibalanus amphitrite (Darwin, 1854): The first reference genome for Thecostraca.</title>
        <authorList>
            <person name="Kim W."/>
        </authorList>
    </citation>
    <scope>NUCLEOTIDE SEQUENCE [LARGE SCALE GENOMIC DNA]</scope>
    <source>
        <strain evidence="5">SNU_AA5</strain>
        <tissue evidence="5">Soma without cirri and trophi</tissue>
    </source>
</reference>
<keyword evidence="5" id="KW-0430">Lectin</keyword>
<accession>A0A6A4WT61</accession>
<evidence type="ECO:0000256" key="2">
    <source>
        <dbReference type="SAM" id="MobiDB-lite"/>
    </source>
</evidence>
<dbReference type="GO" id="GO:0030246">
    <property type="term" value="F:carbohydrate binding"/>
    <property type="evidence" value="ECO:0007669"/>
    <property type="project" value="UniProtKB-KW"/>
</dbReference>
<protein>
    <submittedName>
        <fullName evidence="5">C-type lectin 1</fullName>
    </submittedName>
</protein>